<feature type="region of interest" description="Disordered" evidence="1">
    <location>
        <begin position="194"/>
        <end position="216"/>
    </location>
</feature>
<feature type="compositionally biased region" description="Polar residues" evidence="1">
    <location>
        <begin position="161"/>
        <end position="178"/>
    </location>
</feature>
<feature type="region of interest" description="Disordered" evidence="1">
    <location>
        <begin position="90"/>
        <end position="178"/>
    </location>
</feature>
<feature type="compositionally biased region" description="Low complexity" evidence="1">
    <location>
        <begin position="149"/>
        <end position="160"/>
    </location>
</feature>
<keyword evidence="2" id="KW-0812">Transmembrane</keyword>
<accession>H8ZEM6</accession>
<gene>
    <name evidence="3" type="ORF">NERG_02047</name>
</gene>
<protein>
    <submittedName>
        <fullName evidence="3">Uncharacterized protein</fullName>
    </submittedName>
</protein>
<dbReference type="Proteomes" id="UP000005622">
    <property type="component" value="Unassembled WGS sequence"/>
</dbReference>
<reference evidence="3" key="1">
    <citation type="submission" date="2011-03" db="EMBL/GenBank/DDBJ databases">
        <title>The Genome Sequence of Nematocida sp1 strain ERTm2.</title>
        <authorList>
            <consortium name="The Broad Institute Genome Sequencing Platform"/>
            <consortium name="The Broad Institute Genome Sequencing Center for Infectious Disease"/>
            <person name="Cuomo C."/>
            <person name="Troemel E."/>
            <person name="Young S.K."/>
            <person name="Zeng Q."/>
            <person name="Gargeya S."/>
            <person name="Fitzgerald M."/>
            <person name="Haas B."/>
            <person name="Abouelleil A."/>
            <person name="Alvarado L."/>
            <person name="Arachchi H.M."/>
            <person name="Berlin A."/>
            <person name="Brown A."/>
            <person name="Chapman S.B."/>
            <person name="Chen Z."/>
            <person name="Dunbar C."/>
            <person name="Freedman E."/>
            <person name="Gearin G."/>
            <person name="Gellesch M."/>
            <person name="Goldberg J."/>
            <person name="Griggs A."/>
            <person name="Gujja S."/>
            <person name="Heilman E.R."/>
            <person name="Heiman D."/>
            <person name="Howarth C."/>
            <person name="Larson L."/>
            <person name="Lui A."/>
            <person name="MacDonald P.J.P."/>
            <person name="Mehta T."/>
            <person name="Montmayeur A."/>
            <person name="Murphy C."/>
            <person name="Neiman D."/>
            <person name="Pearson M."/>
            <person name="Priest M."/>
            <person name="Roberts A."/>
            <person name="Saif S."/>
            <person name="Shea T."/>
            <person name="Shenoy N."/>
            <person name="Sisk P."/>
            <person name="Stolte C."/>
            <person name="Sykes S."/>
            <person name="White J."/>
            <person name="Yandava C."/>
            <person name="Wortman J."/>
            <person name="Nusbaum C."/>
            <person name="Birren B."/>
        </authorList>
    </citation>
    <scope>NUCLEOTIDE SEQUENCE</scope>
    <source>
        <strain evidence="3">ERTm2</strain>
    </source>
</reference>
<keyword evidence="2" id="KW-1133">Transmembrane helix</keyword>
<dbReference type="HOGENOM" id="CLU_465468_0_0_1"/>
<feature type="transmembrane region" description="Helical" evidence="2">
    <location>
        <begin position="12"/>
        <end position="33"/>
    </location>
</feature>
<name>H8ZEM6_NEMA1</name>
<feature type="compositionally biased region" description="Low complexity" evidence="1">
    <location>
        <begin position="446"/>
        <end position="503"/>
    </location>
</feature>
<evidence type="ECO:0000313" key="3">
    <source>
        <dbReference type="EMBL" id="EHY64991.1"/>
    </source>
</evidence>
<feature type="region of interest" description="Disordered" evidence="1">
    <location>
        <begin position="424"/>
        <end position="507"/>
    </location>
</feature>
<keyword evidence="2" id="KW-0472">Membrane</keyword>
<proteinExistence type="predicted"/>
<dbReference type="EMBL" id="JH604637">
    <property type="protein sequence ID" value="EHY64991.1"/>
    <property type="molecule type" value="Genomic_DNA"/>
</dbReference>
<feature type="compositionally biased region" description="Polar residues" evidence="1">
    <location>
        <begin position="131"/>
        <end position="140"/>
    </location>
</feature>
<sequence>MRVNNTRVLKIAKFSVLAILIVFIIGFCIYKMVGIKKNIYNLGTNNPLFKNIQVVSKAHDLDESDIDSSLKNNLINNDSEFKFENQNYEHSMDNSSMDNNTTNEPENKPKQTNPYNASEKFSKVERDDGYGSSNSLSSFNLDEKEQNIPSSVQTSPSTSTHNQQYTQQPSTSSHNSQSNVIHIPQKQNMRFFTRQSKQRQKDNEHTQNGPFDQPIEFSVYEDEYRKFESNRSEHTKGYSVLFNESADLDANYQNSSNDYNEDEDLSDFSTYNSLLDIIKTPDSEPKEQKNSVNFNMQDVSYEDVSTAISMKDFKDFTEKYNKLKDAYMFSKFTKIANNLKDNCNRTSDTLDKCLQIMLTNIDQQKNLKIPSIYTTITEIPITTTANTIKATTITKVPINTKAATTKKTKNATRTTTRTEILITAPTSTTTETNETKPIDSTDEANETTAATNEANETNETTAATTEANETTAATNEAKPTSTTTETNEANETNETNETTFASTDETNETIIASKTEDTIATPIDSTDETLISTIPIKTSTHKSTQDPSGEYLIDPSDKNLIDLSGEDLSDKNLSDKDTNSKPLKLKTLIAPNFVSITKNLGNTKPIPFFGYGPSNTYLGNGRDYDLYSSEYHKYDSTDPISPSVEGTV</sequence>
<dbReference type="AlphaFoldDB" id="H8ZEM6"/>
<organism evidence="3">
    <name type="scientific">Nematocida ausubeli (strain ATCC PRA-371 / ERTm2)</name>
    <name type="common">Nematode killer fungus</name>
    <dbReference type="NCBI Taxonomy" id="1913371"/>
    <lineage>
        <taxon>Eukaryota</taxon>
        <taxon>Fungi</taxon>
        <taxon>Fungi incertae sedis</taxon>
        <taxon>Microsporidia</taxon>
        <taxon>Nematocida</taxon>
    </lineage>
</organism>
<feature type="compositionally biased region" description="Polar residues" evidence="1">
    <location>
        <begin position="90"/>
        <end position="116"/>
    </location>
</feature>
<evidence type="ECO:0000256" key="2">
    <source>
        <dbReference type="SAM" id="Phobius"/>
    </source>
</evidence>
<evidence type="ECO:0000256" key="1">
    <source>
        <dbReference type="SAM" id="MobiDB-lite"/>
    </source>
</evidence>
<feature type="compositionally biased region" description="Basic and acidic residues" evidence="1">
    <location>
        <begin position="120"/>
        <end position="129"/>
    </location>
</feature>